<evidence type="ECO:0000313" key="5">
    <source>
        <dbReference type="EMBL" id="NMO00233.1"/>
    </source>
</evidence>
<keyword evidence="1 5" id="KW-0489">Methyltransferase</keyword>
<gene>
    <name evidence="5" type="ORF">HH308_03275</name>
</gene>
<feature type="domain" description="Methyltransferase" evidence="4">
    <location>
        <begin position="47"/>
        <end position="136"/>
    </location>
</feature>
<accession>A0A848KUS3</accession>
<keyword evidence="2 5" id="KW-0808">Transferase</keyword>
<name>A0A848KUS3_9ACTN</name>
<dbReference type="InterPro" id="IPR041698">
    <property type="entry name" value="Methyltransf_25"/>
</dbReference>
<keyword evidence="6" id="KW-1185">Reference proteome</keyword>
<dbReference type="PANTHER" id="PTHR43464">
    <property type="entry name" value="METHYLTRANSFERASE"/>
    <property type="match status" value="1"/>
</dbReference>
<dbReference type="CDD" id="cd02440">
    <property type="entry name" value="AdoMet_MTases"/>
    <property type="match status" value="1"/>
</dbReference>
<dbReference type="GO" id="GO:0008168">
    <property type="term" value="F:methyltransferase activity"/>
    <property type="evidence" value="ECO:0007669"/>
    <property type="project" value="UniProtKB-KW"/>
</dbReference>
<sequence length="200" mass="21897">MAPTRWQRSAAASRRYVERFDRLERDGVDLHGEARLIDAVLPRGADVLDAGCGTGRVGAELARRGHRVTAVDLDPVLVAQARAHSNLVVHQADLATLDLGTDFDAVAMAGNVMVFLEPGTERRVVANVARHLRPDGVFVAGFATDRDYRVEQFHDDLRAAGFTVETTLSTWDLRPWHDGADWAVTIARLHGPLAIGSKNE</sequence>
<dbReference type="Pfam" id="PF13649">
    <property type="entry name" value="Methyltransf_25"/>
    <property type="match status" value="1"/>
</dbReference>
<dbReference type="GO" id="GO:0032259">
    <property type="term" value="P:methylation"/>
    <property type="evidence" value="ECO:0007669"/>
    <property type="project" value="UniProtKB-KW"/>
</dbReference>
<proteinExistence type="predicted"/>
<protein>
    <submittedName>
        <fullName evidence="5">Methyltransferase domain-containing protein</fullName>
    </submittedName>
</protein>
<dbReference type="Gene3D" id="3.40.50.150">
    <property type="entry name" value="Vaccinia Virus protein VP39"/>
    <property type="match status" value="1"/>
</dbReference>
<evidence type="ECO:0000259" key="4">
    <source>
        <dbReference type="Pfam" id="PF13649"/>
    </source>
</evidence>
<dbReference type="EMBL" id="JABBNB010000002">
    <property type="protein sequence ID" value="NMO00233.1"/>
    <property type="molecule type" value="Genomic_DNA"/>
</dbReference>
<dbReference type="AlphaFoldDB" id="A0A848KUS3"/>
<dbReference type="Proteomes" id="UP000550729">
    <property type="component" value="Unassembled WGS sequence"/>
</dbReference>
<evidence type="ECO:0000313" key="6">
    <source>
        <dbReference type="Proteomes" id="UP000550729"/>
    </source>
</evidence>
<evidence type="ECO:0000256" key="1">
    <source>
        <dbReference type="ARBA" id="ARBA00022603"/>
    </source>
</evidence>
<reference evidence="5 6" key="1">
    <citation type="submission" date="2020-04" db="EMBL/GenBank/DDBJ databases">
        <title>Gordonia sp. nov. TBRC 11910.</title>
        <authorList>
            <person name="Suriyachadkun C."/>
        </authorList>
    </citation>
    <scope>NUCLEOTIDE SEQUENCE [LARGE SCALE GENOMIC DNA]</scope>
    <source>
        <strain evidence="5 6">TBRC 11910</strain>
    </source>
</reference>
<dbReference type="InterPro" id="IPR029063">
    <property type="entry name" value="SAM-dependent_MTases_sf"/>
</dbReference>
<evidence type="ECO:0000256" key="3">
    <source>
        <dbReference type="ARBA" id="ARBA00022691"/>
    </source>
</evidence>
<keyword evidence="3" id="KW-0949">S-adenosyl-L-methionine</keyword>
<dbReference type="PANTHER" id="PTHR43464:SF19">
    <property type="entry name" value="UBIQUINONE BIOSYNTHESIS O-METHYLTRANSFERASE, MITOCHONDRIAL"/>
    <property type="match status" value="1"/>
</dbReference>
<evidence type="ECO:0000256" key="2">
    <source>
        <dbReference type="ARBA" id="ARBA00022679"/>
    </source>
</evidence>
<comment type="caution">
    <text evidence="5">The sequence shown here is derived from an EMBL/GenBank/DDBJ whole genome shotgun (WGS) entry which is preliminary data.</text>
</comment>
<dbReference type="RefSeq" id="WP_170192738.1">
    <property type="nucleotide sequence ID" value="NZ_JABBNB010000002.1"/>
</dbReference>
<dbReference type="SUPFAM" id="SSF53335">
    <property type="entry name" value="S-adenosyl-L-methionine-dependent methyltransferases"/>
    <property type="match status" value="1"/>
</dbReference>
<organism evidence="5 6">
    <name type="scientific">Gordonia asplenii</name>
    <dbReference type="NCBI Taxonomy" id="2725283"/>
    <lineage>
        <taxon>Bacteria</taxon>
        <taxon>Bacillati</taxon>
        <taxon>Actinomycetota</taxon>
        <taxon>Actinomycetes</taxon>
        <taxon>Mycobacteriales</taxon>
        <taxon>Gordoniaceae</taxon>
        <taxon>Gordonia</taxon>
    </lineage>
</organism>